<protein>
    <recommendedName>
        <fullName evidence="2">PUA domain-containing protein</fullName>
    </recommendedName>
</protein>
<dbReference type="AlphaFoldDB" id="A0A164L5J6"/>
<organism evidence="3 4">
    <name type="scientific">Nocardia terpenica</name>
    <dbReference type="NCBI Taxonomy" id="455432"/>
    <lineage>
        <taxon>Bacteria</taxon>
        <taxon>Bacillati</taxon>
        <taxon>Actinomycetota</taxon>
        <taxon>Actinomycetes</taxon>
        <taxon>Mycobacteriales</taxon>
        <taxon>Nocardiaceae</taxon>
        <taxon>Nocardia</taxon>
    </lineage>
</organism>
<dbReference type="Pfam" id="PF01472">
    <property type="entry name" value="PUA"/>
    <property type="match status" value="1"/>
</dbReference>
<dbReference type="EMBL" id="LWGR01000010">
    <property type="protein sequence ID" value="KZM72047.1"/>
    <property type="molecule type" value="Genomic_DNA"/>
</dbReference>
<feature type="compositionally biased region" description="Gly residues" evidence="1">
    <location>
        <begin position="1"/>
        <end position="16"/>
    </location>
</feature>
<keyword evidence="4" id="KW-1185">Reference proteome</keyword>
<sequence length="117" mass="12472">MGGLEQAGDGAHGSGVAGRHDRDLHGLGRRRQGAEASADFAQHRGQFVHRLGETACARRRGVGGDVVDLIAHDGRIVARGVVEYDSTELESMLGRSTSELPEGMHRPVVHADDLVKV</sequence>
<gene>
    <name evidence="3" type="ORF">AWN90_38130</name>
</gene>
<dbReference type="SUPFAM" id="SSF88697">
    <property type="entry name" value="PUA domain-like"/>
    <property type="match status" value="1"/>
</dbReference>
<evidence type="ECO:0000256" key="1">
    <source>
        <dbReference type="SAM" id="MobiDB-lite"/>
    </source>
</evidence>
<feature type="region of interest" description="Disordered" evidence="1">
    <location>
        <begin position="1"/>
        <end position="38"/>
    </location>
</feature>
<dbReference type="GO" id="GO:0003723">
    <property type="term" value="F:RNA binding"/>
    <property type="evidence" value="ECO:0007669"/>
    <property type="project" value="InterPro"/>
</dbReference>
<dbReference type="PROSITE" id="PS50890">
    <property type="entry name" value="PUA"/>
    <property type="match status" value="1"/>
</dbReference>
<feature type="domain" description="PUA" evidence="2">
    <location>
        <begin position="64"/>
        <end position="100"/>
    </location>
</feature>
<comment type="caution">
    <text evidence="3">The sequence shown here is derived from an EMBL/GenBank/DDBJ whole genome shotgun (WGS) entry which is preliminary data.</text>
</comment>
<dbReference type="InterPro" id="IPR015947">
    <property type="entry name" value="PUA-like_sf"/>
</dbReference>
<evidence type="ECO:0000259" key="2">
    <source>
        <dbReference type="Pfam" id="PF01472"/>
    </source>
</evidence>
<dbReference type="Proteomes" id="UP000076512">
    <property type="component" value="Unassembled WGS sequence"/>
</dbReference>
<dbReference type="STRING" id="455432.AWN90_38130"/>
<reference evidence="3 4" key="1">
    <citation type="submission" date="2016-04" db="EMBL/GenBank/DDBJ databases">
        <authorList>
            <person name="Evans L.H."/>
            <person name="Alamgir A."/>
            <person name="Owens N."/>
            <person name="Weber N.D."/>
            <person name="Virtaneva K."/>
            <person name="Barbian K."/>
            <person name="Babar A."/>
            <person name="Rosenke K."/>
        </authorList>
    </citation>
    <scope>NUCLEOTIDE SEQUENCE [LARGE SCALE GENOMIC DNA]</scope>
    <source>
        <strain evidence="3 4">IFM 0406</strain>
    </source>
</reference>
<accession>A0A164L5J6</accession>
<evidence type="ECO:0000313" key="3">
    <source>
        <dbReference type="EMBL" id="KZM72047.1"/>
    </source>
</evidence>
<dbReference type="InterPro" id="IPR002478">
    <property type="entry name" value="PUA"/>
</dbReference>
<proteinExistence type="predicted"/>
<dbReference type="InterPro" id="IPR036974">
    <property type="entry name" value="PUA_sf"/>
</dbReference>
<name>A0A164L5J6_9NOCA</name>
<evidence type="ECO:0000313" key="4">
    <source>
        <dbReference type="Proteomes" id="UP000076512"/>
    </source>
</evidence>
<dbReference type="Gene3D" id="2.30.130.10">
    <property type="entry name" value="PUA domain"/>
    <property type="match status" value="1"/>
</dbReference>